<reference evidence="1 2" key="1">
    <citation type="submission" date="2019-02" db="EMBL/GenBank/DDBJ databases">
        <title>Deep-cultivation of Planctomycetes and their phenomic and genomic characterization uncovers novel biology.</title>
        <authorList>
            <person name="Wiegand S."/>
            <person name="Jogler M."/>
            <person name="Boedeker C."/>
            <person name="Pinto D."/>
            <person name="Vollmers J."/>
            <person name="Rivas-Marin E."/>
            <person name="Kohn T."/>
            <person name="Peeters S.H."/>
            <person name="Heuer A."/>
            <person name="Rast P."/>
            <person name="Oberbeckmann S."/>
            <person name="Bunk B."/>
            <person name="Jeske O."/>
            <person name="Meyerdierks A."/>
            <person name="Storesund J.E."/>
            <person name="Kallscheuer N."/>
            <person name="Luecker S."/>
            <person name="Lage O.M."/>
            <person name="Pohl T."/>
            <person name="Merkel B.J."/>
            <person name="Hornburger P."/>
            <person name="Mueller R.-W."/>
            <person name="Bruemmer F."/>
            <person name="Labrenz M."/>
            <person name="Spormann A.M."/>
            <person name="Op Den Camp H."/>
            <person name="Overmann J."/>
            <person name="Amann R."/>
            <person name="Jetten M.S.M."/>
            <person name="Mascher T."/>
            <person name="Medema M.H."/>
            <person name="Devos D.P."/>
            <person name="Kaster A.-K."/>
            <person name="Ovreas L."/>
            <person name="Rohde M."/>
            <person name="Galperin M.Y."/>
            <person name="Jogler C."/>
        </authorList>
    </citation>
    <scope>NUCLEOTIDE SEQUENCE [LARGE SCALE GENOMIC DNA]</scope>
    <source>
        <strain evidence="1 2">KOR34</strain>
    </source>
</reference>
<evidence type="ECO:0000313" key="2">
    <source>
        <dbReference type="Proteomes" id="UP000316714"/>
    </source>
</evidence>
<protein>
    <submittedName>
        <fullName evidence="1">Uncharacterized protein</fullName>
    </submittedName>
</protein>
<gene>
    <name evidence="1" type="ORF">KOR34_32730</name>
</gene>
<sequence>MPPQTPSRLPAAWPSLLLASLCLLPSAGCPALIASGVYFWEGGNLVDAQYDGLEQQRVVVFCRPPSSSTFSHAGAARDISKRVSSLLEQNVSKIDVVHPQEVDQWIDENDSDDYRALGKAVKADRVVHIELDHFELYSGKTLYQGTAEVTITVHDMHDNGRRLWDREMGEVLFPEHGGVPVQERSVQSFQRQYVDILAGEIARHFYKHDPHIAFAGDARSIH</sequence>
<comment type="caution">
    <text evidence="1">The sequence shown here is derived from an EMBL/GenBank/DDBJ whole genome shotgun (WGS) entry which is preliminary data.</text>
</comment>
<dbReference type="AlphaFoldDB" id="A0A5C5V534"/>
<keyword evidence="2" id="KW-1185">Reference proteome</keyword>
<name>A0A5C5V534_9BACT</name>
<dbReference type="OrthoDB" id="259392at2"/>
<organism evidence="1 2">
    <name type="scientific">Posidoniimonas corsicana</name>
    <dbReference type="NCBI Taxonomy" id="1938618"/>
    <lineage>
        <taxon>Bacteria</taxon>
        <taxon>Pseudomonadati</taxon>
        <taxon>Planctomycetota</taxon>
        <taxon>Planctomycetia</taxon>
        <taxon>Pirellulales</taxon>
        <taxon>Lacipirellulaceae</taxon>
        <taxon>Posidoniimonas</taxon>
    </lineage>
</organism>
<evidence type="ECO:0000313" key="1">
    <source>
        <dbReference type="EMBL" id="TWT33441.1"/>
    </source>
</evidence>
<accession>A0A5C5V534</accession>
<dbReference type="Proteomes" id="UP000316714">
    <property type="component" value="Unassembled WGS sequence"/>
</dbReference>
<dbReference type="EMBL" id="SIHJ01000002">
    <property type="protein sequence ID" value="TWT33441.1"/>
    <property type="molecule type" value="Genomic_DNA"/>
</dbReference>
<dbReference type="RefSeq" id="WP_146566072.1">
    <property type="nucleotide sequence ID" value="NZ_SIHJ01000002.1"/>
</dbReference>
<proteinExistence type="predicted"/>